<sequence length="135" mass="14287">MTRGSRKVSLHTSGSRFVALHAVSRGIRDKLAGQSASASFRRSPDIAAPGCIGTADAPVARAPSGSLPSRIEQTRRHGRRPFSPAHGALAAAPLGRGFFEEGLPLAMDEFPVVGRFLEILRNLMLGTGQVVLAFL</sequence>
<accession>A0A448ZLC8</accession>
<dbReference type="AlphaFoldDB" id="A0A448ZLC8"/>
<dbReference type="EMBL" id="CAACVS010000488">
    <property type="protein sequence ID" value="VEU42842.1"/>
    <property type="molecule type" value="Genomic_DNA"/>
</dbReference>
<evidence type="ECO:0000313" key="3">
    <source>
        <dbReference type="Proteomes" id="UP000291116"/>
    </source>
</evidence>
<evidence type="ECO:0000256" key="1">
    <source>
        <dbReference type="SAM" id="MobiDB-lite"/>
    </source>
</evidence>
<evidence type="ECO:0000313" key="2">
    <source>
        <dbReference type="EMBL" id="VEU42842.1"/>
    </source>
</evidence>
<gene>
    <name evidence="2" type="ORF">PSNMU_V1.4_AUG-EV-PASAV3_0098290</name>
</gene>
<dbReference type="Proteomes" id="UP000291116">
    <property type="component" value="Unassembled WGS sequence"/>
</dbReference>
<name>A0A448ZLC8_9STRA</name>
<feature type="region of interest" description="Disordered" evidence="1">
    <location>
        <begin position="57"/>
        <end position="86"/>
    </location>
</feature>
<keyword evidence="3" id="KW-1185">Reference proteome</keyword>
<organism evidence="2 3">
    <name type="scientific">Pseudo-nitzschia multistriata</name>
    <dbReference type="NCBI Taxonomy" id="183589"/>
    <lineage>
        <taxon>Eukaryota</taxon>
        <taxon>Sar</taxon>
        <taxon>Stramenopiles</taxon>
        <taxon>Ochrophyta</taxon>
        <taxon>Bacillariophyta</taxon>
        <taxon>Bacillariophyceae</taxon>
        <taxon>Bacillariophycidae</taxon>
        <taxon>Bacillariales</taxon>
        <taxon>Bacillariaceae</taxon>
        <taxon>Pseudo-nitzschia</taxon>
    </lineage>
</organism>
<protein>
    <submittedName>
        <fullName evidence="2">Uncharacterized protein</fullName>
    </submittedName>
</protein>
<proteinExistence type="predicted"/>
<reference evidence="2 3" key="1">
    <citation type="submission" date="2019-01" db="EMBL/GenBank/DDBJ databases">
        <authorList>
            <person name="Ferrante I. M."/>
        </authorList>
    </citation>
    <scope>NUCLEOTIDE SEQUENCE [LARGE SCALE GENOMIC DNA]</scope>
    <source>
        <strain evidence="2 3">B856</strain>
    </source>
</reference>